<sequence>MGEEDGPGLFHHKKQTLIDEISGKIINGDLLTKIHAAREIRSMIRNRNSSDKIRTKLAAAGVIQPLVLMLYSRNHDAREVSLLALLNLASRNERNKEQIVTCGAIPPLVELLKFQNTNTLRELATASILTLSTASPNKKTIIDSGVIPLLIQILSCGTVQGRVDSVTALHNLLTSQQPPLIPDAKAIPPLINLLKECKKSSKFAEKTTALIQIISQSEDGKSAITNTQDGILTLVETIEDGSLVSTEHAVTTLLTMCVSCRSKYRELILNEGAIPGLLRLTVYGSEEAQEKARTLLDLLRESSSEKRLSSSVLEKIVHDIASRVDGSEKTVETAKSLLQDMVQRSMEVGMSEIQIRASSSSSSSSS</sequence>
<dbReference type="InterPro" id="IPR011989">
    <property type="entry name" value="ARM-like"/>
</dbReference>
<dbReference type="Pfam" id="PF25598">
    <property type="entry name" value="ARM_PUB"/>
    <property type="match status" value="1"/>
</dbReference>
<evidence type="ECO:0000313" key="6">
    <source>
        <dbReference type="Proteomes" id="UP001177003"/>
    </source>
</evidence>
<protein>
    <recommendedName>
        <fullName evidence="4">U-box domain-containing protein</fullName>
    </recommendedName>
</protein>
<dbReference type="InterPro" id="IPR000225">
    <property type="entry name" value="Armadillo"/>
</dbReference>
<accession>A0AA35ZLJ9</accession>
<dbReference type="SMART" id="SM00185">
    <property type="entry name" value="ARM"/>
    <property type="match status" value="6"/>
</dbReference>
<proteinExistence type="predicted"/>
<feature type="repeat" description="ARM" evidence="3">
    <location>
        <begin position="185"/>
        <end position="229"/>
    </location>
</feature>
<feature type="repeat" description="ARM" evidence="3">
    <location>
        <begin position="103"/>
        <end position="146"/>
    </location>
</feature>
<evidence type="ECO:0000256" key="3">
    <source>
        <dbReference type="PROSITE-ProRule" id="PRU00259"/>
    </source>
</evidence>
<feature type="repeat" description="ARM" evidence="3">
    <location>
        <begin position="61"/>
        <end position="103"/>
    </location>
</feature>
<dbReference type="SUPFAM" id="SSF48371">
    <property type="entry name" value="ARM repeat"/>
    <property type="match status" value="1"/>
</dbReference>
<name>A0AA35ZLJ9_LACSI</name>
<dbReference type="PROSITE" id="PS50176">
    <property type="entry name" value="ARM_REPEAT"/>
    <property type="match status" value="3"/>
</dbReference>
<organism evidence="5 6">
    <name type="scientific">Lactuca saligna</name>
    <name type="common">Willowleaf lettuce</name>
    <dbReference type="NCBI Taxonomy" id="75948"/>
    <lineage>
        <taxon>Eukaryota</taxon>
        <taxon>Viridiplantae</taxon>
        <taxon>Streptophyta</taxon>
        <taxon>Embryophyta</taxon>
        <taxon>Tracheophyta</taxon>
        <taxon>Spermatophyta</taxon>
        <taxon>Magnoliopsida</taxon>
        <taxon>eudicotyledons</taxon>
        <taxon>Gunneridae</taxon>
        <taxon>Pentapetalae</taxon>
        <taxon>asterids</taxon>
        <taxon>campanulids</taxon>
        <taxon>Asterales</taxon>
        <taxon>Asteraceae</taxon>
        <taxon>Cichorioideae</taxon>
        <taxon>Cichorieae</taxon>
        <taxon>Lactucinae</taxon>
        <taxon>Lactuca</taxon>
    </lineage>
</organism>
<dbReference type="Proteomes" id="UP001177003">
    <property type="component" value="Chromosome 7"/>
</dbReference>
<dbReference type="EMBL" id="OX465083">
    <property type="protein sequence ID" value="CAI9294914.1"/>
    <property type="molecule type" value="Genomic_DNA"/>
</dbReference>
<keyword evidence="6" id="KW-1185">Reference proteome</keyword>
<dbReference type="Gene3D" id="1.25.10.10">
    <property type="entry name" value="Leucine-rich Repeat Variant"/>
    <property type="match status" value="2"/>
</dbReference>
<dbReference type="Pfam" id="PF00514">
    <property type="entry name" value="Arm"/>
    <property type="match status" value="2"/>
</dbReference>
<reference evidence="5" key="1">
    <citation type="submission" date="2023-04" db="EMBL/GenBank/DDBJ databases">
        <authorList>
            <person name="Vijverberg K."/>
            <person name="Xiong W."/>
            <person name="Schranz E."/>
        </authorList>
    </citation>
    <scope>NUCLEOTIDE SEQUENCE</scope>
</reference>
<evidence type="ECO:0000256" key="1">
    <source>
        <dbReference type="ARBA" id="ARBA00022737"/>
    </source>
</evidence>
<dbReference type="PANTHER" id="PTHR23315">
    <property type="entry name" value="U BOX DOMAIN-CONTAINING"/>
    <property type="match status" value="1"/>
</dbReference>
<dbReference type="InterPro" id="IPR016024">
    <property type="entry name" value="ARM-type_fold"/>
</dbReference>
<evidence type="ECO:0000259" key="4">
    <source>
        <dbReference type="Pfam" id="PF25598"/>
    </source>
</evidence>
<dbReference type="PANTHER" id="PTHR23315:SF256">
    <property type="entry name" value="ARM REPEAT SUPERFAMILY PROTEIN"/>
    <property type="match status" value="1"/>
</dbReference>
<keyword evidence="1" id="KW-0677">Repeat</keyword>
<evidence type="ECO:0000256" key="2">
    <source>
        <dbReference type="ARBA" id="ARBA00022786"/>
    </source>
</evidence>
<dbReference type="InterPro" id="IPR058678">
    <property type="entry name" value="ARM_PUB"/>
</dbReference>
<feature type="domain" description="U-box" evidence="4">
    <location>
        <begin position="181"/>
        <end position="307"/>
    </location>
</feature>
<dbReference type="AlphaFoldDB" id="A0AA35ZLJ9"/>
<keyword evidence="2" id="KW-0833">Ubl conjugation pathway</keyword>
<evidence type="ECO:0000313" key="5">
    <source>
        <dbReference type="EMBL" id="CAI9294914.1"/>
    </source>
</evidence>
<gene>
    <name evidence="5" type="ORF">LSALG_LOCUS33873</name>
</gene>